<feature type="non-terminal residue" evidence="3">
    <location>
        <position position="198"/>
    </location>
</feature>
<gene>
    <name evidence="3" type="ORF">VaNZ11_012491</name>
</gene>
<evidence type="ECO:0000256" key="2">
    <source>
        <dbReference type="ARBA" id="ARBA00023002"/>
    </source>
</evidence>
<sequence length="198" mass="21799">FVRQMLPGWDTDRDMPDMFGKVVLVTGANSGIGFQISQLLARNNAHVVMVVRDIEKGKTAVEDIKKEITYAKLSLLQADMASLKSIRKLADDILATGSPLHVLINNAGVLAPPGDELTEDGIEITHATNFYGPLYLTLLLLPRLRASAPSRVVNVASVGEMFGKVHWEDLSLRQGCQHDHQRHEALRHLQVIPAHGVQ</sequence>
<dbReference type="PANTHER" id="PTHR24320:SF148">
    <property type="entry name" value="NAD(P)-BINDING ROSSMANN-FOLD SUPERFAMILY PROTEIN"/>
    <property type="match status" value="1"/>
</dbReference>
<proteinExistence type="inferred from homology"/>
<keyword evidence="4" id="KW-1185">Reference proteome</keyword>
<protein>
    <submittedName>
        <fullName evidence="3">Uncharacterized protein</fullName>
    </submittedName>
</protein>
<dbReference type="InterPro" id="IPR002347">
    <property type="entry name" value="SDR_fam"/>
</dbReference>
<dbReference type="PANTHER" id="PTHR24320">
    <property type="entry name" value="RETINOL DEHYDROGENASE"/>
    <property type="match status" value="1"/>
</dbReference>
<dbReference type="Gene3D" id="3.40.50.720">
    <property type="entry name" value="NAD(P)-binding Rossmann-like Domain"/>
    <property type="match status" value="1"/>
</dbReference>
<accession>A0ABQ5SEQ6</accession>
<dbReference type="Pfam" id="PF00106">
    <property type="entry name" value="adh_short"/>
    <property type="match status" value="1"/>
</dbReference>
<evidence type="ECO:0000313" key="3">
    <source>
        <dbReference type="EMBL" id="GLI68154.1"/>
    </source>
</evidence>
<name>A0ABQ5SEQ6_9CHLO</name>
<dbReference type="Proteomes" id="UP001165090">
    <property type="component" value="Unassembled WGS sequence"/>
</dbReference>
<reference evidence="3 4" key="1">
    <citation type="journal article" date="2023" name="IScience">
        <title>Expanded male sex-determining region conserved during the evolution of homothallism in the green alga Volvox.</title>
        <authorList>
            <person name="Yamamoto K."/>
            <person name="Matsuzaki R."/>
            <person name="Mahakham W."/>
            <person name="Heman W."/>
            <person name="Sekimoto H."/>
            <person name="Kawachi M."/>
            <person name="Minakuchi Y."/>
            <person name="Toyoda A."/>
            <person name="Nozaki H."/>
        </authorList>
    </citation>
    <scope>NUCLEOTIDE SEQUENCE [LARGE SCALE GENOMIC DNA]</scope>
    <source>
        <strain evidence="3 4">NIES-4468</strain>
    </source>
</reference>
<keyword evidence="2" id="KW-0560">Oxidoreductase</keyword>
<dbReference type="InterPro" id="IPR036291">
    <property type="entry name" value="NAD(P)-bd_dom_sf"/>
</dbReference>
<evidence type="ECO:0000313" key="4">
    <source>
        <dbReference type="Proteomes" id="UP001165090"/>
    </source>
</evidence>
<feature type="non-terminal residue" evidence="3">
    <location>
        <position position="1"/>
    </location>
</feature>
<comment type="similarity">
    <text evidence="1">Belongs to the short-chain dehydrogenases/reductases (SDR) family.</text>
</comment>
<organism evidence="3 4">
    <name type="scientific">Volvox africanus</name>
    <dbReference type="NCBI Taxonomy" id="51714"/>
    <lineage>
        <taxon>Eukaryota</taxon>
        <taxon>Viridiplantae</taxon>
        <taxon>Chlorophyta</taxon>
        <taxon>core chlorophytes</taxon>
        <taxon>Chlorophyceae</taxon>
        <taxon>CS clade</taxon>
        <taxon>Chlamydomonadales</taxon>
        <taxon>Volvocaceae</taxon>
        <taxon>Volvox</taxon>
    </lineage>
</organism>
<dbReference type="PRINTS" id="PR00081">
    <property type="entry name" value="GDHRDH"/>
</dbReference>
<dbReference type="EMBL" id="BSDZ01000079">
    <property type="protein sequence ID" value="GLI68154.1"/>
    <property type="molecule type" value="Genomic_DNA"/>
</dbReference>
<evidence type="ECO:0000256" key="1">
    <source>
        <dbReference type="ARBA" id="ARBA00006484"/>
    </source>
</evidence>
<dbReference type="SUPFAM" id="SSF51735">
    <property type="entry name" value="NAD(P)-binding Rossmann-fold domains"/>
    <property type="match status" value="1"/>
</dbReference>
<comment type="caution">
    <text evidence="3">The sequence shown here is derived from an EMBL/GenBank/DDBJ whole genome shotgun (WGS) entry which is preliminary data.</text>
</comment>